<keyword evidence="1 2" id="KW-0129">CBS domain</keyword>
<dbReference type="STRING" id="200378.SAMN05216553_13518"/>
<dbReference type="RefSeq" id="WP_090060514.1">
    <property type="nucleotide sequence ID" value="NZ_FNCC01000035.1"/>
</dbReference>
<evidence type="ECO:0000259" key="3">
    <source>
        <dbReference type="PROSITE" id="PS51371"/>
    </source>
</evidence>
<dbReference type="Proteomes" id="UP000199623">
    <property type="component" value="Unassembled WGS sequence"/>
</dbReference>
<dbReference type="Pfam" id="PF00571">
    <property type="entry name" value="CBS"/>
    <property type="match status" value="2"/>
</dbReference>
<keyword evidence="5" id="KW-1185">Reference proteome</keyword>
<organism evidence="4 5">
    <name type="scientific">Lentzea fradiae</name>
    <dbReference type="NCBI Taxonomy" id="200378"/>
    <lineage>
        <taxon>Bacteria</taxon>
        <taxon>Bacillati</taxon>
        <taxon>Actinomycetota</taxon>
        <taxon>Actinomycetes</taxon>
        <taxon>Pseudonocardiales</taxon>
        <taxon>Pseudonocardiaceae</taxon>
        <taxon>Lentzea</taxon>
    </lineage>
</organism>
<sequence length="133" mass="14330">MKTGAVTAKPLVAVEPRDFARHAEGLMDDFGFTMVPVVDQGVFLGIVTKASCLRGKPGEPAPKVEQLMTQPTLTAGPEMDAADLYNAMTLYEVVSVPVLHDGQVVGVLTRRDVLEAISHEDPHLRAGRAHRNS</sequence>
<evidence type="ECO:0000256" key="1">
    <source>
        <dbReference type="ARBA" id="ARBA00023122"/>
    </source>
</evidence>
<dbReference type="InterPro" id="IPR051257">
    <property type="entry name" value="Diverse_CBS-Domain"/>
</dbReference>
<protein>
    <submittedName>
        <fullName evidence="4">Acetoin utilization protein AcuB</fullName>
    </submittedName>
</protein>
<dbReference type="SMART" id="SM00116">
    <property type="entry name" value="CBS"/>
    <property type="match status" value="2"/>
</dbReference>
<dbReference type="Gene3D" id="3.10.580.10">
    <property type="entry name" value="CBS-domain"/>
    <property type="match status" value="1"/>
</dbReference>
<evidence type="ECO:0000313" key="4">
    <source>
        <dbReference type="EMBL" id="SDH61136.1"/>
    </source>
</evidence>
<proteinExistence type="predicted"/>
<dbReference type="InterPro" id="IPR046342">
    <property type="entry name" value="CBS_dom_sf"/>
</dbReference>
<dbReference type="PROSITE" id="PS51371">
    <property type="entry name" value="CBS"/>
    <property type="match status" value="2"/>
</dbReference>
<dbReference type="CDD" id="cd02205">
    <property type="entry name" value="CBS_pair_SF"/>
    <property type="match status" value="1"/>
</dbReference>
<dbReference type="AlphaFoldDB" id="A0A1G8DTV1"/>
<dbReference type="EMBL" id="FNCC01000035">
    <property type="protein sequence ID" value="SDH61136.1"/>
    <property type="molecule type" value="Genomic_DNA"/>
</dbReference>
<dbReference type="SUPFAM" id="SSF54631">
    <property type="entry name" value="CBS-domain pair"/>
    <property type="match status" value="1"/>
</dbReference>
<feature type="domain" description="CBS" evidence="3">
    <location>
        <begin position="6"/>
        <end position="63"/>
    </location>
</feature>
<evidence type="ECO:0000256" key="2">
    <source>
        <dbReference type="PROSITE-ProRule" id="PRU00703"/>
    </source>
</evidence>
<evidence type="ECO:0000313" key="5">
    <source>
        <dbReference type="Proteomes" id="UP000199623"/>
    </source>
</evidence>
<dbReference type="PANTHER" id="PTHR43080">
    <property type="entry name" value="CBS DOMAIN-CONTAINING PROTEIN CBSX3, MITOCHONDRIAL"/>
    <property type="match status" value="1"/>
</dbReference>
<reference evidence="5" key="1">
    <citation type="submission" date="2016-10" db="EMBL/GenBank/DDBJ databases">
        <authorList>
            <person name="Varghese N."/>
            <person name="Submissions S."/>
        </authorList>
    </citation>
    <scope>NUCLEOTIDE SEQUENCE [LARGE SCALE GENOMIC DNA]</scope>
    <source>
        <strain evidence="5">CGMCC 4.3506</strain>
    </source>
</reference>
<gene>
    <name evidence="4" type="ORF">SAMN05216553_13518</name>
</gene>
<dbReference type="PANTHER" id="PTHR43080:SF2">
    <property type="entry name" value="CBS DOMAIN-CONTAINING PROTEIN"/>
    <property type="match status" value="1"/>
</dbReference>
<accession>A0A1G8DTV1</accession>
<feature type="domain" description="CBS" evidence="3">
    <location>
        <begin position="68"/>
        <end position="123"/>
    </location>
</feature>
<dbReference type="InterPro" id="IPR000644">
    <property type="entry name" value="CBS_dom"/>
</dbReference>
<name>A0A1G8DTV1_9PSEU</name>
<dbReference type="OrthoDB" id="9789996at2"/>